<evidence type="ECO:0000256" key="5">
    <source>
        <dbReference type="PROSITE-ProRule" id="PRU00703"/>
    </source>
</evidence>
<dbReference type="PIRSF" id="PIRSF004692">
    <property type="entry name" value="KdsD_KpsF"/>
    <property type="match status" value="1"/>
</dbReference>
<name>A0ABY2LWT1_9LEPT</name>
<evidence type="ECO:0000256" key="2">
    <source>
        <dbReference type="ARBA" id="ARBA00022737"/>
    </source>
</evidence>
<feature type="domain" description="CBS" evidence="6">
    <location>
        <begin position="268"/>
        <end position="315"/>
    </location>
</feature>
<gene>
    <name evidence="8" type="ORF">EHQ46_17225</name>
</gene>
<dbReference type="Gene3D" id="3.10.580.10">
    <property type="entry name" value="CBS-domain"/>
    <property type="match status" value="1"/>
</dbReference>
<dbReference type="InterPro" id="IPR046348">
    <property type="entry name" value="SIS_dom_sf"/>
</dbReference>
<dbReference type="GO" id="GO:0016853">
    <property type="term" value="F:isomerase activity"/>
    <property type="evidence" value="ECO:0007669"/>
    <property type="project" value="UniProtKB-KW"/>
</dbReference>
<dbReference type="PANTHER" id="PTHR42745">
    <property type="match status" value="1"/>
</dbReference>
<evidence type="ECO:0000256" key="1">
    <source>
        <dbReference type="ARBA" id="ARBA00008165"/>
    </source>
</evidence>
<dbReference type="Gene3D" id="3.40.50.10490">
    <property type="entry name" value="Glucose-6-phosphate isomerase like protein, domain 1"/>
    <property type="match status" value="1"/>
</dbReference>
<evidence type="ECO:0000259" key="6">
    <source>
        <dbReference type="PROSITE" id="PS51371"/>
    </source>
</evidence>
<accession>A0ABY2LWT1</accession>
<evidence type="ECO:0000259" key="7">
    <source>
        <dbReference type="PROSITE" id="PS51464"/>
    </source>
</evidence>
<feature type="domain" description="CBS" evidence="6">
    <location>
        <begin position="201"/>
        <end position="259"/>
    </location>
</feature>
<dbReference type="InterPro" id="IPR001347">
    <property type="entry name" value="SIS_dom"/>
</dbReference>
<dbReference type="PROSITE" id="PS51371">
    <property type="entry name" value="CBS"/>
    <property type="match status" value="2"/>
</dbReference>
<reference evidence="9" key="1">
    <citation type="journal article" date="2019" name="PLoS Negl. Trop. Dis.">
        <title>Revisiting the worldwide diversity of Leptospira species in the environment.</title>
        <authorList>
            <person name="Vincent A.T."/>
            <person name="Schiettekatte O."/>
            <person name="Bourhy P."/>
            <person name="Veyrier F.J."/>
            <person name="Picardeau M."/>
        </authorList>
    </citation>
    <scope>NUCLEOTIDE SEQUENCE [LARGE SCALE GENOMIC DNA]</scope>
    <source>
        <strain evidence="9">201800272</strain>
    </source>
</reference>
<dbReference type="InterPro" id="IPR000644">
    <property type="entry name" value="CBS_dom"/>
</dbReference>
<keyword evidence="3 5" id="KW-0129">CBS domain</keyword>
<comment type="similarity">
    <text evidence="1 4">Belongs to the SIS family. GutQ/KpsF subfamily.</text>
</comment>
<dbReference type="PANTHER" id="PTHR42745:SF1">
    <property type="entry name" value="ARABINOSE 5-PHOSPHATE ISOMERASE KDSD"/>
    <property type="match status" value="1"/>
</dbReference>
<dbReference type="InterPro" id="IPR004800">
    <property type="entry name" value="KdsD/KpsF-type"/>
</dbReference>
<dbReference type="NCBIfam" id="TIGR00393">
    <property type="entry name" value="kpsF"/>
    <property type="match status" value="1"/>
</dbReference>
<dbReference type="CDD" id="cd05014">
    <property type="entry name" value="SIS_Kpsf"/>
    <property type="match status" value="1"/>
</dbReference>
<dbReference type="EMBL" id="RQFU01000026">
    <property type="protein sequence ID" value="TGL16970.1"/>
    <property type="molecule type" value="Genomic_DNA"/>
</dbReference>
<dbReference type="SUPFAM" id="SSF53697">
    <property type="entry name" value="SIS domain"/>
    <property type="match status" value="1"/>
</dbReference>
<dbReference type="InterPro" id="IPR035474">
    <property type="entry name" value="SIS_Kpsf"/>
</dbReference>
<dbReference type="RefSeq" id="WP_135637379.1">
    <property type="nucleotide sequence ID" value="NZ_RQFU01000026.1"/>
</dbReference>
<organism evidence="8 9">
    <name type="scientific">Leptospira yanagawae</name>
    <dbReference type="NCBI Taxonomy" id="293069"/>
    <lineage>
        <taxon>Bacteria</taxon>
        <taxon>Pseudomonadati</taxon>
        <taxon>Spirochaetota</taxon>
        <taxon>Spirochaetia</taxon>
        <taxon>Leptospirales</taxon>
        <taxon>Leptospiraceae</taxon>
        <taxon>Leptospira</taxon>
    </lineage>
</organism>
<dbReference type="Pfam" id="PF01380">
    <property type="entry name" value="SIS"/>
    <property type="match status" value="1"/>
</dbReference>
<keyword evidence="2" id="KW-0677">Repeat</keyword>
<dbReference type="SUPFAM" id="SSF54631">
    <property type="entry name" value="CBS-domain pair"/>
    <property type="match status" value="1"/>
</dbReference>
<feature type="domain" description="SIS" evidence="7">
    <location>
        <begin position="32"/>
        <end position="175"/>
    </location>
</feature>
<protein>
    <submittedName>
        <fullName evidence="8">KpsF/GutQ family sugar-phosphate isomerase</fullName>
    </submittedName>
</protein>
<evidence type="ECO:0000256" key="3">
    <source>
        <dbReference type="ARBA" id="ARBA00023122"/>
    </source>
</evidence>
<evidence type="ECO:0000313" key="8">
    <source>
        <dbReference type="EMBL" id="TGL16970.1"/>
    </source>
</evidence>
<proteinExistence type="inferred from homology"/>
<comment type="caution">
    <text evidence="8">The sequence shown here is derived from an EMBL/GenBank/DDBJ whole genome shotgun (WGS) entry which is preliminary data.</text>
</comment>
<sequence length="315" mass="34509">MDLLSIAREVIEIEAKSILDLRESIDGNFEKAIELMLRSNGRIVITGMGKSGIVGKKIAATLASTGTPSFFMHPGEAYHGDLGMLTSNDVIIAISYSGETEEVIKLIPYIQRHNIPLIAITGNKNSILSKNANHHLNAAVYMEACPLKLAPTSSTTAALVLGDAIAVALMKSKNFKAENFAEFHPGGNLGKRLLLKVRHRMVTKDLPIVEYDSSIIEIINCMTSSKVVGVSIVMKDKKVVGVITDGDIRRALRKKPEQFLNQKAIDIMGDSPVTISPDEMLIVAEEKLKENRVTSLLVMEKEELLGLLHIHDMDK</sequence>
<evidence type="ECO:0000313" key="9">
    <source>
        <dbReference type="Proteomes" id="UP000298200"/>
    </source>
</evidence>
<dbReference type="SMART" id="SM00116">
    <property type="entry name" value="CBS"/>
    <property type="match status" value="2"/>
</dbReference>
<dbReference type="InterPro" id="IPR050986">
    <property type="entry name" value="GutQ/KpsF_isomerases"/>
</dbReference>
<dbReference type="InterPro" id="IPR046342">
    <property type="entry name" value="CBS_dom_sf"/>
</dbReference>
<dbReference type="Proteomes" id="UP000298200">
    <property type="component" value="Unassembled WGS sequence"/>
</dbReference>
<dbReference type="PROSITE" id="PS51464">
    <property type="entry name" value="SIS"/>
    <property type="match status" value="1"/>
</dbReference>
<keyword evidence="9" id="KW-1185">Reference proteome</keyword>
<dbReference type="Pfam" id="PF00571">
    <property type="entry name" value="CBS"/>
    <property type="match status" value="2"/>
</dbReference>
<evidence type="ECO:0000256" key="4">
    <source>
        <dbReference type="PIRNR" id="PIRNR004692"/>
    </source>
</evidence>
<keyword evidence="8" id="KW-0413">Isomerase</keyword>